<keyword evidence="3" id="KW-1185">Reference proteome</keyword>
<feature type="region of interest" description="Disordered" evidence="1">
    <location>
        <begin position="74"/>
        <end position="96"/>
    </location>
</feature>
<dbReference type="OrthoDB" id="2704796at2"/>
<reference evidence="2" key="1">
    <citation type="submission" date="2015-06" db="EMBL/GenBank/DDBJ databases">
        <authorList>
            <person name="Liu B."/>
            <person name="Wang J."/>
            <person name="Zhu Y."/>
            <person name="Liu G."/>
            <person name="Chen Q."/>
            <person name="Zheng C."/>
            <person name="Che J."/>
            <person name="Ge C."/>
            <person name="Shi H."/>
            <person name="Pan Z."/>
            <person name="Liu X."/>
        </authorList>
    </citation>
    <scope>NUCLEOTIDE SEQUENCE [LARGE SCALE GENOMIC DNA]</scope>
    <source>
        <strain evidence="2">DSM 16346</strain>
    </source>
</reference>
<accession>A0A0J6D4J1</accession>
<organism evidence="2 3">
    <name type="scientific">Guptibacillus hwajinpoensis</name>
    <dbReference type="NCBI Taxonomy" id="208199"/>
    <lineage>
        <taxon>Bacteria</taxon>
        <taxon>Bacillati</taxon>
        <taxon>Bacillota</taxon>
        <taxon>Bacilli</taxon>
        <taxon>Bacillales</taxon>
        <taxon>Guptibacillaceae</taxon>
        <taxon>Guptibacillus</taxon>
    </lineage>
</organism>
<proteinExistence type="predicted"/>
<comment type="caution">
    <text evidence="2">The sequence shown here is derived from an EMBL/GenBank/DDBJ whole genome shotgun (WGS) entry which is preliminary data.</text>
</comment>
<evidence type="ECO:0000313" key="2">
    <source>
        <dbReference type="EMBL" id="KMM39224.1"/>
    </source>
</evidence>
<dbReference type="STRING" id="157733.AB986_08360"/>
<name>A0A0J6D4J1_9BACL</name>
<protein>
    <submittedName>
        <fullName evidence="2">Uncharacterized protein</fullName>
    </submittedName>
</protein>
<dbReference type="Gene3D" id="3.10.450.130">
    <property type="entry name" value="folded 79 residue fragment of lin0334 like domains"/>
    <property type="match status" value="1"/>
</dbReference>
<dbReference type="EMBL" id="LELK01000001">
    <property type="protein sequence ID" value="KMM39224.1"/>
    <property type="molecule type" value="Genomic_DNA"/>
</dbReference>
<dbReference type="AlphaFoldDB" id="A0A0J6D4J1"/>
<gene>
    <name evidence="2" type="ORF">AB986_08360</name>
</gene>
<dbReference type="Proteomes" id="UP000035996">
    <property type="component" value="Unassembled WGS sequence"/>
</dbReference>
<evidence type="ECO:0000256" key="1">
    <source>
        <dbReference type="SAM" id="MobiDB-lite"/>
    </source>
</evidence>
<sequence>MNSNSEDYSEETIDKAKASVESYIINNYQNVESVEFKDSPSAPMGRLVLEGTVNQKATFNIGVNDDFTVGSVGMGEGFPEPKEECRDHSCDYEVSK</sequence>
<dbReference type="RefSeq" id="WP_048310394.1">
    <property type="nucleotide sequence ID" value="NZ_CP119526.1"/>
</dbReference>
<feature type="compositionally biased region" description="Basic and acidic residues" evidence="1">
    <location>
        <begin position="79"/>
        <end position="96"/>
    </location>
</feature>
<evidence type="ECO:0000313" key="3">
    <source>
        <dbReference type="Proteomes" id="UP000035996"/>
    </source>
</evidence>